<evidence type="ECO:0000256" key="1">
    <source>
        <dbReference type="SAM" id="SignalP"/>
    </source>
</evidence>
<dbReference type="RefSeq" id="XP_002182328.1">
    <property type="nucleotide sequence ID" value="XM_002182292.1"/>
</dbReference>
<evidence type="ECO:0000313" key="2">
    <source>
        <dbReference type="EMBL" id="EEC46229.1"/>
    </source>
</evidence>
<dbReference type="HOGENOM" id="CLU_553758_0_0_1"/>
<organism evidence="2 3">
    <name type="scientific">Phaeodactylum tricornutum (strain CCAP 1055/1)</name>
    <dbReference type="NCBI Taxonomy" id="556484"/>
    <lineage>
        <taxon>Eukaryota</taxon>
        <taxon>Sar</taxon>
        <taxon>Stramenopiles</taxon>
        <taxon>Ochrophyta</taxon>
        <taxon>Bacillariophyta</taxon>
        <taxon>Bacillariophyceae</taxon>
        <taxon>Bacillariophycidae</taxon>
        <taxon>Naviculales</taxon>
        <taxon>Phaeodactylaceae</taxon>
        <taxon>Phaeodactylum</taxon>
    </lineage>
</organism>
<feature type="chain" id="PRO_5002853000" evidence="1">
    <location>
        <begin position="21"/>
        <end position="460"/>
    </location>
</feature>
<dbReference type="PaxDb" id="2850-Phatr47811"/>
<proteinExistence type="predicted"/>
<name>B7G500_PHATC</name>
<dbReference type="InParanoid" id="B7G500"/>
<keyword evidence="3" id="KW-1185">Reference proteome</keyword>
<protein>
    <submittedName>
        <fullName evidence="2">Uncharacterized protein</fullName>
    </submittedName>
</protein>
<keyword evidence="1" id="KW-0732">Signal</keyword>
<feature type="signal peptide" evidence="1">
    <location>
        <begin position="1"/>
        <end position="20"/>
    </location>
</feature>
<dbReference type="eggNOG" id="ENOG502S99P">
    <property type="taxonomic scope" value="Eukaryota"/>
</dbReference>
<reference evidence="3" key="2">
    <citation type="submission" date="2008-08" db="EMBL/GenBank/DDBJ databases">
        <authorList>
            <consortium name="Diatom Consortium"/>
            <person name="Grigoriev I."/>
            <person name="Grimwood J."/>
            <person name="Kuo A."/>
            <person name="Otillar R.P."/>
            <person name="Salamov A."/>
            <person name="Detter J.C."/>
            <person name="Lindquist E."/>
            <person name="Shapiro H."/>
            <person name="Lucas S."/>
            <person name="Glavina del Rio T."/>
            <person name="Pitluck S."/>
            <person name="Rokhsar D."/>
            <person name="Bowler C."/>
        </authorList>
    </citation>
    <scope>GENOME REANNOTATION</scope>
    <source>
        <strain evidence="3">CCAP 1055/1</strain>
    </source>
</reference>
<reference evidence="2 3" key="1">
    <citation type="journal article" date="2008" name="Nature">
        <title>The Phaeodactylum genome reveals the evolutionary history of diatom genomes.</title>
        <authorList>
            <person name="Bowler C."/>
            <person name="Allen A.E."/>
            <person name="Badger J.H."/>
            <person name="Grimwood J."/>
            <person name="Jabbari K."/>
            <person name="Kuo A."/>
            <person name="Maheswari U."/>
            <person name="Martens C."/>
            <person name="Maumus F."/>
            <person name="Otillar R.P."/>
            <person name="Rayko E."/>
            <person name="Salamov A."/>
            <person name="Vandepoele K."/>
            <person name="Beszteri B."/>
            <person name="Gruber A."/>
            <person name="Heijde M."/>
            <person name="Katinka M."/>
            <person name="Mock T."/>
            <person name="Valentin K."/>
            <person name="Verret F."/>
            <person name="Berges J.A."/>
            <person name="Brownlee C."/>
            <person name="Cadoret J.P."/>
            <person name="Chiovitti A."/>
            <person name="Choi C.J."/>
            <person name="Coesel S."/>
            <person name="De Martino A."/>
            <person name="Detter J.C."/>
            <person name="Durkin C."/>
            <person name="Falciatore A."/>
            <person name="Fournet J."/>
            <person name="Haruta M."/>
            <person name="Huysman M.J."/>
            <person name="Jenkins B.D."/>
            <person name="Jiroutova K."/>
            <person name="Jorgensen R.E."/>
            <person name="Joubert Y."/>
            <person name="Kaplan A."/>
            <person name="Kroger N."/>
            <person name="Kroth P.G."/>
            <person name="La Roche J."/>
            <person name="Lindquist E."/>
            <person name="Lommer M."/>
            <person name="Martin-Jezequel V."/>
            <person name="Lopez P.J."/>
            <person name="Lucas S."/>
            <person name="Mangogna M."/>
            <person name="McGinnis K."/>
            <person name="Medlin L.K."/>
            <person name="Montsant A."/>
            <person name="Oudot-Le Secq M.P."/>
            <person name="Napoli C."/>
            <person name="Obornik M."/>
            <person name="Parker M.S."/>
            <person name="Petit J.L."/>
            <person name="Porcel B.M."/>
            <person name="Poulsen N."/>
            <person name="Robison M."/>
            <person name="Rychlewski L."/>
            <person name="Rynearson T.A."/>
            <person name="Schmutz J."/>
            <person name="Shapiro H."/>
            <person name="Siaut M."/>
            <person name="Stanley M."/>
            <person name="Sussman M.R."/>
            <person name="Taylor A.R."/>
            <person name="Vardi A."/>
            <person name="von Dassow P."/>
            <person name="Vyverman W."/>
            <person name="Willis A."/>
            <person name="Wyrwicz L.S."/>
            <person name="Rokhsar D.S."/>
            <person name="Weissenbach J."/>
            <person name="Armbrust E.V."/>
            <person name="Green B.R."/>
            <person name="Van de Peer Y."/>
            <person name="Grigoriev I.V."/>
        </authorList>
    </citation>
    <scope>NUCLEOTIDE SEQUENCE [LARGE SCALE GENOMIC DNA]</scope>
    <source>
        <strain evidence="2 3">CCAP 1055/1</strain>
    </source>
</reference>
<accession>B7G500</accession>
<dbReference type="OrthoDB" id="195668at2759"/>
<gene>
    <name evidence="2" type="ORF">PHATRDRAFT_47811</name>
</gene>
<dbReference type="KEGG" id="pti:PHATRDRAFT_47811"/>
<dbReference type="EMBL" id="CM000617">
    <property type="protein sequence ID" value="EEC46229.1"/>
    <property type="molecule type" value="Genomic_DNA"/>
</dbReference>
<evidence type="ECO:0000313" key="3">
    <source>
        <dbReference type="Proteomes" id="UP000000759"/>
    </source>
</evidence>
<dbReference type="GeneID" id="7202960"/>
<dbReference type="Proteomes" id="UP000000759">
    <property type="component" value="Chromosome 15"/>
</dbReference>
<dbReference type="AlphaFoldDB" id="B7G500"/>
<sequence>MKLSFRGCLLSALLLGDAAASIISSSDARLPMSLSSVISDLEAEGYGGLAIAQPETLEVAETALACDGTLLYYPTSTDLSRGEGLFDDLAPAMEKIIAAASDGNPQANLLVIVPDGSSATIQRQLETAAENVLSNLVTNGKPVAVLQDVFAKVLYASAAEASSVLQTQIAKSTTPDAAMALVATVVGAESSLWPGASSIVSMGSPAMNADDLAAARILGPAAREILSSTVELVQNEYQGNTKFEPGFGSLCDAVIQRASDTLEQEASDAPSILSSSLGKQIRANLQSQLSAELNDFFVIQLKLLEALCFDEYKKGLSKLIISPKLDSDMEQVVKKSVAAFAKSAKQLVASQAQGWTAQPAKDAYAKRLKTHAFNRLLSARAGGQFKPLPRKGVTVGFHWLLPKPFGNDFRQEPWMVHATDNMVYVPKDKITDISAEEVLAGDWRDKVVPSPVGNDMLYMQ</sequence>